<proteinExistence type="predicted"/>
<accession>A0AA40B9W9</accession>
<feature type="compositionally biased region" description="Basic and acidic residues" evidence="1">
    <location>
        <begin position="161"/>
        <end position="174"/>
    </location>
</feature>
<feature type="region of interest" description="Disordered" evidence="1">
    <location>
        <begin position="1"/>
        <end position="355"/>
    </location>
</feature>
<feature type="compositionally biased region" description="Polar residues" evidence="1">
    <location>
        <begin position="220"/>
        <end position="248"/>
    </location>
</feature>
<dbReference type="EMBL" id="JAUKUA010000001">
    <property type="protein sequence ID" value="KAK0730284.1"/>
    <property type="molecule type" value="Genomic_DNA"/>
</dbReference>
<feature type="compositionally biased region" description="Low complexity" evidence="1">
    <location>
        <begin position="252"/>
        <end position="273"/>
    </location>
</feature>
<evidence type="ECO:0000313" key="3">
    <source>
        <dbReference type="Proteomes" id="UP001172102"/>
    </source>
</evidence>
<dbReference type="Proteomes" id="UP001172102">
    <property type="component" value="Unassembled WGS sequence"/>
</dbReference>
<reference evidence="2" key="1">
    <citation type="submission" date="2023-06" db="EMBL/GenBank/DDBJ databases">
        <title>Genome-scale phylogeny and comparative genomics of the fungal order Sordariales.</title>
        <authorList>
            <consortium name="Lawrence Berkeley National Laboratory"/>
            <person name="Hensen N."/>
            <person name="Bonometti L."/>
            <person name="Westerberg I."/>
            <person name="Brannstrom I.O."/>
            <person name="Guillou S."/>
            <person name="Cros-Aarteil S."/>
            <person name="Calhoun S."/>
            <person name="Haridas S."/>
            <person name="Kuo A."/>
            <person name="Mondo S."/>
            <person name="Pangilinan J."/>
            <person name="Riley R."/>
            <person name="Labutti K."/>
            <person name="Andreopoulos B."/>
            <person name="Lipzen A."/>
            <person name="Chen C."/>
            <person name="Yanf M."/>
            <person name="Daum C."/>
            <person name="Ng V."/>
            <person name="Clum A."/>
            <person name="Steindorff A."/>
            <person name="Ohm R."/>
            <person name="Martin F."/>
            <person name="Silar P."/>
            <person name="Natvig D."/>
            <person name="Lalanne C."/>
            <person name="Gautier V."/>
            <person name="Ament-Velasquez S.L."/>
            <person name="Kruys A."/>
            <person name="Hutchinson M.I."/>
            <person name="Powell A.J."/>
            <person name="Barry K."/>
            <person name="Miller A.N."/>
            <person name="Grigoriev I.V."/>
            <person name="Debuchy R."/>
            <person name="Gladieux P."/>
            <person name="Thoren M.H."/>
            <person name="Johannesson H."/>
        </authorList>
    </citation>
    <scope>NUCLEOTIDE SEQUENCE</scope>
    <source>
        <strain evidence="2">SMH4607-1</strain>
    </source>
</reference>
<comment type="caution">
    <text evidence="2">The sequence shown here is derived from an EMBL/GenBank/DDBJ whole genome shotgun (WGS) entry which is preliminary data.</text>
</comment>
<feature type="compositionally biased region" description="Basic and acidic residues" evidence="1">
    <location>
        <begin position="96"/>
        <end position="108"/>
    </location>
</feature>
<name>A0AA40B9W9_9PEZI</name>
<evidence type="ECO:0000313" key="2">
    <source>
        <dbReference type="EMBL" id="KAK0730284.1"/>
    </source>
</evidence>
<evidence type="ECO:0000256" key="1">
    <source>
        <dbReference type="SAM" id="MobiDB-lite"/>
    </source>
</evidence>
<feature type="compositionally biased region" description="Basic and acidic residues" evidence="1">
    <location>
        <begin position="1"/>
        <end position="15"/>
    </location>
</feature>
<organism evidence="2 3">
    <name type="scientific">Lasiosphaeris hirsuta</name>
    <dbReference type="NCBI Taxonomy" id="260670"/>
    <lineage>
        <taxon>Eukaryota</taxon>
        <taxon>Fungi</taxon>
        <taxon>Dikarya</taxon>
        <taxon>Ascomycota</taxon>
        <taxon>Pezizomycotina</taxon>
        <taxon>Sordariomycetes</taxon>
        <taxon>Sordariomycetidae</taxon>
        <taxon>Sordariales</taxon>
        <taxon>Lasiosphaeriaceae</taxon>
        <taxon>Lasiosphaeris</taxon>
    </lineage>
</organism>
<gene>
    <name evidence="2" type="ORF">B0H67DRAFT_479320</name>
</gene>
<keyword evidence="3" id="KW-1185">Reference proteome</keyword>
<sequence>MFEQKGETSPPDRGRSPGIPPSKLESPRPLSKVRTNFIAIEKDGRIAQDPNSEVPTGASRRFNRTGADVAAENSVVSGGGSTSTTEAEPVNGTTNGKEKEKANGKEVAKPTAARTTARAPPKPLAVPTASKPTAKPAKSPTVSKAPKSPATTSTPNLPAKTPDRNARQPEKTETPKAAASSARASIKRPPPLQPSPSSTGFIKPKPKSPTRPVRLPAGLTTHTAASGSKVNAPRQSLSRTSGVIQTIDSMARSPSRASVSTTTTSTTKPTGAKSLKRQNSTINRPRPSLGPPPKQPAKDYPPTRKEKEVDESFLARMMRPTQASSSKTTEKLPITPPRKPSLSPATRRPSAPVSAPAELVAPVVGLAEEIISPAAGAEETTAEEVAPVVEQVATAEEAIQVAKEIEGEIAIPEPPIAEVDVETTPHDVEELVAVVRKLSLEDVAIGSEVVNGHHDQGKEMAVNGEVNGGGPVKATDSDVSSDT</sequence>
<feature type="compositionally biased region" description="Basic and acidic residues" evidence="1">
    <location>
        <begin position="301"/>
        <end position="310"/>
    </location>
</feature>
<feature type="compositionally biased region" description="Low complexity" evidence="1">
    <location>
        <begin position="175"/>
        <end position="184"/>
    </location>
</feature>
<feature type="region of interest" description="Disordered" evidence="1">
    <location>
        <begin position="449"/>
        <end position="483"/>
    </location>
</feature>
<dbReference type="AlphaFoldDB" id="A0AA40B9W9"/>
<protein>
    <submittedName>
        <fullName evidence="2">Uncharacterized protein</fullName>
    </submittedName>
</protein>
<feature type="compositionally biased region" description="Low complexity" evidence="1">
    <location>
        <begin position="109"/>
        <end position="119"/>
    </location>
</feature>